<feature type="region of interest" description="Disordered" evidence="1">
    <location>
        <begin position="1"/>
        <end position="22"/>
    </location>
</feature>
<keyword evidence="3" id="KW-1185">Reference proteome</keyword>
<proteinExistence type="predicted"/>
<protein>
    <submittedName>
        <fullName evidence="2">Uncharacterized protein</fullName>
    </submittedName>
</protein>
<gene>
    <name evidence="2" type="ORF">GCM10010862_00530</name>
</gene>
<evidence type="ECO:0000256" key="1">
    <source>
        <dbReference type="SAM" id="MobiDB-lite"/>
    </source>
</evidence>
<reference evidence="3" key="1">
    <citation type="journal article" date="2019" name="Int. J. Syst. Evol. Microbiol.">
        <title>The Global Catalogue of Microorganisms (GCM) 10K type strain sequencing project: providing services to taxonomists for standard genome sequencing and annotation.</title>
        <authorList>
            <consortium name="The Broad Institute Genomics Platform"/>
            <consortium name="The Broad Institute Genome Sequencing Center for Infectious Disease"/>
            <person name="Wu L."/>
            <person name="Ma J."/>
        </authorList>
    </citation>
    <scope>NUCLEOTIDE SEQUENCE [LARGE SCALE GENOMIC DNA]</scope>
    <source>
        <strain evidence="3">NBRC 112416</strain>
    </source>
</reference>
<dbReference type="EMBL" id="BSNS01000001">
    <property type="protein sequence ID" value="GLQ52795.1"/>
    <property type="molecule type" value="Genomic_DNA"/>
</dbReference>
<evidence type="ECO:0000313" key="3">
    <source>
        <dbReference type="Proteomes" id="UP001156691"/>
    </source>
</evidence>
<dbReference type="Proteomes" id="UP001156691">
    <property type="component" value="Unassembled WGS sequence"/>
</dbReference>
<comment type="caution">
    <text evidence="2">The sequence shown here is derived from an EMBL/GenBank/DDBJ whole genome shotgun (WGS) entry which is preliminary data.</text>
</comment>
<evidence type="ECO:0000313" key="2">
    <source>
        <dbReference type="EMBL" id="GLQ52795.1"/>
    </source>
</evidence>
<organism evidence="2 3">
    <name type="scientific">Devosia nitrariae</name>
    <dbReference type="NCBI Taxonomy" id="2071872"/>
    <lineage>
        <taxon>Bacteria</taxon>
        <taxon>Pseudomonadati</taxon>
        <taxon>Pseudomonadota</taxon>
        <taxon>Alphaproteobacteria</taxon>
        <taxon>Hyphomicrobiales</taxon>
        <taxon>Devosiaceae</taxon>
        <taxon>Devosia</taxon>
    </lineage>
</organism>
<name>A0ABQ5VZE4_9HYPH</name>
<feature type="compositionally biased region" description="Basic and acidic residues" evidence="1">
    <location>
        <begin position="1"/>
        <end position="10"/>
    </location>
</feature>
<accession>A0ABQ5VZE4</accession>
<sequence>MGRGRQDADLVHPPPRLPHKGGGDASCLWHRFAKRTDLHLPPCGGGWEGGELSVNRLTQCVNILTQHVNTRTHRTNPLTQRVNKGG</sequence>